<name>A0AA87WH03_9BRAD</name>
<comment type="caution">
    <text evidence="1">The sequence shown here is derived from an EMBL/GenBank/DDBJ whole genome shotgun (WGS) entry which is preliminary data.</text>
</comment>
<dbReference type="AlphaFoldDB" id="A0AA87WH03"/>
<proteinExistence type="predicted"/>
<protein>
    <submittedName>
        <fullName evidence="1">Uncharacterized protein</fullName>
    </submittedName>
</protein>
<organism evidence="1 2">
    <name type="scientific">Bradyrhizobium guangdongense</name>
    <dbReference type="NCBI Taxonomy" id="1325090"/>
    <lineage>
        <taxon>Bacteria</taxon>
        <taxon>Pseudomonadati</taxon>
        <taxon>Pseudomonadota</taxon>
        <taxon>Alphaproteobacteria</taxon>
        <taxon>Hyphomicrobiales</taxon>
        <taxon>Nitrobacteraceae</taxon>
        <taxon>Bradyrhizobium</taxon>
    </lineage>
</organism>
<evidence type="ECO:0000313" key="1">
    <source>
        <dbReference type="EMBL" id="GGI34321.1"/>
    </source>
</evidence>
<reference evidence="1" key="2">
    <citation type="submission" date="2022-12" db="EMBL/GenBank/DDBJ databases">
        <authorList>
            <person name="Sun Q."/>
            <person name="Zhou Y."/>
        </authorList>
    </citation>
    <scope>NUCLEOTIDE SEQUENCE</scope>
    <source>
        <strain evidence="1">CGMCC 1.15034</strain>
    </source>
</reference>
<gene>
    <name evidence="1" type="ORF">GCM10010987_78810</name>
</gene>
<dbReference type="Proteomes" id="UP000625079">
    <property type="component" value="Unassembled WGS sequence"/>
</dbReference>
<reference evidence="1" key="1">
    <citation type="journal article" date="2014" name="Int. J. Syst. Evol. Microbiol.">
        <title>Complete genome sequence of Corynebacterium casei LMG S-19264T (=DSM 44701T), isolated from a smear-ripened cheese.</title>
        <authorList>
            <consortium name="US DOE Joint Genome Institute (JGI-PGF)"/>
            <person name="Walter F."/>
            <person name="Albersmeier A."/>
            <person name="Kalinowski J."/>
            <person name="Ruckert C."/>
        </authorList>
    </citation>
    <scope>NUCLEOTIDE SEQUENCE</scope>
    <source>
        <strain evidence="1">CGMCC 1.15034</strain>
    </source>
</reference>
<dbReference type="EMBL" id="BMHC01000042">
    <property type="protein sequence ID" value="GGI34321.1"/>
    <property type="molecule type" value="Genomic_DNA"/>
</dbReference>
<evidence type="ECO:0000313" key="2">
    <source>
        <dbReference type="Proteomes" id="UP000625079"/>
    </source>
</evidence>
<accession>A0AA87WH03</accession>
<sequence>MNSERSAELKSVNAKLRPLPARAKLRPRIILPGGSRDLLALHGGQKFELASQREVGMANTAKDIRDAWHTLLVSPLPVLFGKSAAFFSVQHQDSKES</sequence>